<dbReference type="GO" id="GO:0004527">
    <property type="term" value="F:exonuclease activity"/>
    <property type="evidence" value="ECO:0007669"/>
    <property type="project" value="UniProtKB-KW"/>
</dbReference>
<keyword evidence="3" id="KW-0255">Endonuclease</keyword>
<dbReference type="InterPro" id="IPR036691">
    <property type="entry name" value="Endo/exonu/phosph_ase_sf"/>
</dbReference>
<sequence length="329" mass="36967">MEENLDGNLKKTLRDTAEGLANILSAILLLAVGLSFLARVHWLADIFSHFLIQYIIGAVVLGSFYAMIRTWPMAGLMALILFVSLHEIRRPVTPSSNVVPAISVMQYNRLIAQTNHDVLIEFITKTHPADIIVIQEAGAEMGKVIDHVKDIYPYYINETRSHAFGMVILTRYPITDRKFIPLPGPILDNFLLRASIDIPGSEENLVLYALHAVPPTDNIPWAQRNSELQRASTYVAQDNSPYIIMAGDWNITPYSPFFQDFLTATRLNYQETQLYPPVTWPSTFRLPVFQVGIDHILSSDSLKLIRKETGSPMSSDHYPLIATFGLASP</sequence>
<keyword evidence="3" id="KW-0269">Exonuclease</keyword>
<dbReference type="Gene3D" id="3.60.10.10">
    <property type="entry name" value="Endonuclease/exonuclease/phosphatase"/>
    <property type="match status" value="1"/>
</dbReference>
<name>A0A7T5R1S1_9BACT</name>
<evidence type="ECO:0000313" key="4">
    <source>
        <dbReference type="Proteomes" id="UP000595362"/>
    </source>
</evidence>
<dbReference type="EMBL" id="CP066681">
    <property type="protein sequence ID" value="QQG35910.1"/>
    <property type="molecule type" value="Genomic_DNA"/>
</dbReference>
<reference evidence="3 4" key="1">
    <citation type="submission" date="2020-07" db="EMBL/GenBank/DDBJ databases">
        <title>Huge and variable diversity of episymbiotic CPR bacteria and DPANN archaea in groundwater ecosystems.</title>
        <authorList>
            <person name="He C.Y."/>
            <person name="Keren R."/>
            <person name="Whittaker M."/>
            <person name="Farag I.F."/>
            <person name="Doudna J."/>
            <person name="Cate J.H.D."/>
            <person name="Banfield J.F."/>
        </authorList>
    </citation>
    <scope>NUCLEOTIDE SEQUENCE [LARGE SCALE GENOMIC DNA]</scope>
    <source>
        <strain evidence="3">NC_groundwater_70_Ag_B-0.1um_54_66</strain>
    </source>
</reference>
<keyword evidence="1" id="KW-0812">Transmembrane</keyword>
<keyword evidence="1" id="KW-0472">Membrane</keyword>
<evidence type="ECO:0000313" key="3">
    <source>
        <dbReference type="EMBL" id="QQG35910.1"/>
    </source>
</evidence>
<keyword evidence="1" id="KW-1133">Transmembrane helix</keyword>
<dbReference type="AlphaFoldDB" id="A0A7T5R1S1"/>
<evidence type="ECO:0000256" key="1">
    <source>
        <dbReference type="SAM" id="Phobius"/>
    </source>
</evidence>
<gene>
    <name evidence="3" type="ORF">HYS17_10465</name>
</gene>
<dbReference type="InterPro" id="IPR005135">
    <property type="entry name" value="Endo/exonuclease/phosphatase"/>
</dbReference>
<dbReference type="SUPFAM" id="SSF56219">
    <property type="entry name" value="DNase I-like"/>
    <property type="match status" value="1"/>
</dbReference>
<keyword evidence="3" id="KW-0540">Nuclease</keyword>
<accession>A0A7T5R1S1</accession>
<keyword evidence="3" id="KW-0378">Hydrolase</keyword>
<feature type="transmembrane region" description="Helical" evidence="1">
    <location>
        <begin position="20"/>
        <end position="40"/>
    </location>
</feature>
<dbReference type="Pfam" id="PF03372">
    <property type="entry name" value="Exo_endo_phos"/>
    <property type="match status" value="1"/>
</dbReference>
<dbReference type="GO" id="GO:0004519">
    <property type="term" value="F:endonuclease activity"/>
    <property type="evidence" value="ECO:0007669"/>
    <property type="project" value="UniProtKB-KW"/>
</dbReference>
<protein>
    <submittedName>
        <fullName evidence="3">Endonuclease/exonuclease/phosphatase family protein</fullName>
    </submittedName>
</protein>
<feature type="domain" description="Endonuclease/exonuclease/phosphatase" evidence="2">
    <location>
        <begin position="117"/>
        <end position="317"/>
    </location>
</feature>
<evidence type="ECO:0000259" key="2">
    <source>
        <dbReference type="Pfam" id="PF03372"/>
    </source>
</evidence>
<dbReference type="Proteomes" id="UP000595362">
    <property type="component" value="Chromosome"/>
</dbReference>
<proteinExistence type="predicted"/>
<organism evidence="3 4">
    <name type="scientific">Micavibrio aeruginosavorus</name>
    <dbReference type="NCBI Taxonomy" id="349221"/>
    <lineage>
        <taxon>Bacteria</taxon>
        <taxon>Pseudomonadati</taxon>
        <taxon>Bdellovibrionota</taxon>
        <taxon>Bdellovibrionia</taxon>
        <taxon>Bdellovibrionales</taxon>
        <taxon>Pseudobdellovibrionaceae</taxon>
        <taxon>Micavibrio</taxon>
    </lineage>
</organism>
<feature type="transmembrane region" description="Helical" evidence="1">
    <location>
        <begin position="46"/>
        <end position="68"/>
    </location>
</feature>